<comment type="caution">
    <text evidence="5">The sequence shown here is derived from an EMBL/GenBank/DDBJ whole genome shotgun (WGS) entry which is preliminary data.</text>
</comment>
<dbReference type="Proteomes" id="UP000661691">
    <property type="component" value="Unassembled WGS sequence"/>
</dbReference>
<evidence type="ECO:0000313" key="6">
    <source>
        <dbReference type="Proteomes" id="UP000661691"/>
    </source>
</evidence>
<keyword evidence="6" id="KW-1185">Reference proteome</keyword>
<feature type="domain" description="Solute-binding protein family 3/N-terminal" evidence="4">
    <location>
        <begin position="42"/>
        <end position="288"/>
    </location>
</feature>
<feature type="chain" id="PRO_5038821360" evidence="3">
    <location>
        <begin position="21"/>
        <end position="312"/>
    </location>
</feature>
<accession>A0A926NDB5</accession>
<dbReference type="NCBIfam" id="TIGR01098">
    <property type="entry name" value="3A0109s03R"/>
    <property type="match status" value="1"/>
</dbReference>
<dbReference type="SUPFAM" id="SSF53850">
    <property type="entry name" value="Periplasmic binding protein-like II"/>
    <property type="match status" value="1"/>
</dbReference>
<comment type="similarity">
    <text evidence="1">Belongs to the phosphate/phosphite/phosphonate binding protein family.</text>
</comment>
<evidence type="ECO:0000256" key="3">
    <source>
        <dbReference type="SAM" id="SignalP"/>
    </source>
</evidence>
<name>A0A926NDB5_9BACL</name>
<gene>
    <name evidence="5" type="ORF">IC620_03830</name>
</gene>
<sequence>MFKKLVGVGLSIALAGGVLAGCSTDSTTKEAGSSDKYVPTEKLTVQFVPSQNADSLEAKAKPLEELLTKELGVPVEVSVSTSFNTIVEAMDSKKVDVGFLPPTGYILAKQKGAAEVLLQSQRYGVNPEDGAPTEELVEFYEALIITKKDSPINSLEDLKGKKVAWQDVTSSAGYVWPAVELKKAGIDPKKDIQGTPVKGHDQALLAVLNGQVDAAAVFGDARNILKKDQANIFETTKVVHRSQPIPNDTISVRSDMSDEWKEKIKQAFINIGKDEEGHKIVKDIYSHEGYVASDDSTFDIVREYQEAVRSLK</sequence>
<feature type="signal peptide" evidence="3">
    <location>
        <begin position="1"/>
        <end position="20"/>
    </location>
</feature>
<dbReference type="SMART" id="SM00062">
    <property type="entry name" value="PBPb"/>
    <property type="match status" value="1"/>
</dbReference>
<proteinExistence type="inferred from homology"/>
<dbReference type="GO" id="GO:0043190">
    <property type="term" value="C:ATP-binding cassette (ABC) transporter complex"/>
    <property type="evidence" value="ECO:0007669"/>
    <property type="project" value="InterPro"/>
</dbReference>
<dbReference type="GO" id="GO:0055085">
    <property type="term" value="P:transmembrane transport"/>
    <property type="evidence" value="ECO:0007669"/>
    <property type="project" value="InterPro"/>
</dbReference>
<dbReference type="AlphaFoldDB" id="A0A926NDB5"/>
<evidence type="ECO:0000256" key="1">
    <source>
        <dbReference type="ARBA" id="ARBA00007162"/>
    </source>
</evidence>
<protein>
    <submittedName>
        <fullName evidence="5">Phosphate/phosphite/phosphonate ABC transporter substrate-binding protein</fullName>
    </submittedName>
</protein>
<dbReference type="CDD" id="cd01071">
    <property type="entry name" value="PBP2_PhnD_like"/>
    <property type="match status" value="1"/>
</dbReference>
<dbReference type="PROSITE" id="PS51257">
    <property type="entry name" value="PROKAR_LIPOPROTEIN"/>
    <property type="match status" value="1"/>
</dbReference>
<dbReference type="InterPro" id="IPR005770">
    <property type="entry name" value="PhnD"/>
</dbReference>
<dbReference type="Gene3D" id="3.40.190.10">
    <property type="entry name" value="Periplasmic binding protein-like II"/>
    <property type="match status" value="2"/>
</dbReference>
<dbReference type="EMBL" id="JACXAH010000003">
    <property type="protein sequence ID" value="MBD1371484.1"/>
    <property type="molecule type" value="Genomic_DNA"/>
</dbReference>
<organism evidence="5 6">
    <name type="scientific">Polycladospora coralii</name>
    <dbReference type="NCBI Taxonomy" id="2771432"/>
    <lineage>
        <taxon>Bacteria</taxon>
        <taxon>Bacillati</taxon>
        <taxon>Bacillota</taxon>
        <taxon>Bacilli</taxon>
        <taxon>Bacillales</taxon>
        <taxon>Thermoactinomycetaceae</taxon>
        <taxon>Polycladospora</taxon>
    </lineage>
</organism>
<keyword evidence="2 3" id="KW-0732">Signal</keyword>
<reference evidence="5" key="1">
    <citation type="submission" date="2020-09" db="EMBL/GenBank/DDBJ databases">
        <title>A novel bacterium of genus Hazenella, isolated from South China Sea.</title>
        <authorList>
            <person name="Huang H."/>
            <person name="Mo K."/>
            <person name="Hu Y."/>
        </authorList>
    </citation>
    <scope>NUCLEOTIDE SEQUENCE</scope>
    <source>
        <strain evidence="5">IB182357</strain>
    </source>
</reference>
<evidence type="ECO:0000259" key="4">
    <source>
        <dbReference type="SMART" id="SM00062"/>
    </source>
</evidence>
<dbReference type="RefSeq" id="WP_191140179.1">
    <property type="nucleotide sequence ID" value="NZ_JACXAG020000002.1"/>
</dbReference>
<dbReference type="PANTHER" id="PTHR35841:SF1">
    <property type="entry name" value="PHOSPHONATES-BINDING PERIPLASMIC PROTEIN"/>
    <property type="match status" value="1"/>
</dbReference>
<dbReference type="PANTHER" id="PTHR35841">
    <property type="entry name" value="PHOSPHONATES-BINDING PERIPLASMIC PROTEIN"/>
    <property type="match status" value="1"/>
</dbReference>
<dbReference type="InterPro" id="IPR001638">
    <property type="entry name" value="Solute-binding_3/MltF_N"/>
</dbReference>
<evidence type="ECO:0000313" key="5">
    <source>
        <dbReference type="EMBL" id="MBD1371484.1"/>
    </source>
</evidence>
<evidence type="ECO:0000256" key="2">
    <source>
        <dbReference type="ARBA" id="ARBA00022729"/>
    </source>
</evidence>
<dbReference type="Pfam" id="PF12974">
    <property type="entry name" value="Phosphonate-bd"/>
    <property type="match status" value="1"/>
</dbReference>